<dbReference type="EMBL" id="JAXOVC010000012">
    <property type="protein sequence ID" value="KAK4495242.1"/>
    <property type="molecule type" value="Genomic_DNA"/>
</dbReference>
<evidence type="ECO:0000313" key="3">
    <source>
        <dbReference type="Proteomes" id="UP001305779"/>
    </source>
</evidence>
<feature type="region of interest" description="Disordered" evidence="1">
    <location>
        <begin position="1"/>
        <end position="29"/>
    </location>
</feature>
<comment type="caution">
    <text evidence="2">The sequence shown here is derived from an EMBL/GenBank/DDBJ whole genome shotgun (WGS) entry which is preliminary data.</text>
</comment>
<organism evidence="2 3">
    <name type="scientific">Zasmidium cellare</name>
    <name type="common">Wine cellar mold</name>
    <name type="synonym">Racodium cellare</name>
    <dbReference type="NCBI Taxonomy" id="395010"/>
    <lineage>
        <taxon>Eukaryota</taxon>
        <taxon>Fungi</taxon>
        <taxon>Dikarya</taxon>
        <taxon>Ascomycota</taxon>
        <taxon>Pezizomycotina</taxon>
        <taxon>Dothideomycetes</taxon>
        <taxon>Dothideomycetidae</taxon>
        <taxon>Mycosphaerellales</taxon>
        <taxon>Mycosphaerellaceae</taxon>
        <taxon>Zasmidium</taxon>
    </lineage>
</organism>
<evidence type="ECO:0000313" key="2">
    <source>
        <dbReference type="EMBL" id="KAK4495242.1"/>
    </source>
</evidence>
<reference evidence="2 3" key="1">
    <citation type="journal article" date="2023" name="G3 (Bethesda)">
        <title>A chromosome-level genome assembly of Zasmidium syzygii isolated from banana leaves.</title>
        <authorList>
            <person name="van Westerhoven A.C."/>
            <person name="Mehrabi R."/>
            <person name="Talebi R."/>
            <person name="Steentjes M.B.F."/>
            <person name="Corcolon B."/>
            <person name="Chong P.A."/>
            <person name="Kema G.H.J."/>
            <person name="Seidl M.F."/>
        </authorList>
    </citation>
    <scope>NUCLEOTIDE SEQUENCE [LARGE SCALE GENOMIC DNA]</scope>
    <source>
        <strain evidence="2 3">P124</strain>
    </source>
</reference>
<evidence type="ECO:0000256" key="1">
    <source>
        <dbReference type="SAM" id="MobiDB-lite"/>
    </source>
</evidence>
<name>A0ABR0E1F6_ZASCE</name>
<feature type="compositionally biased region" description="Polar residues" evidence="1">
    <location>
        <begin position="1"/>
        <end position="21"/>
    </location>
</feature>
<proteinExistence type="predicted"/>
<gene>
    <name evidence="2" type="ORF">PRZ48_013571</name>
</gene>
<protein>
    <submittedName>
        <fullName evidence="2">Uncharacterized protein</fullName>
    </submittedName>
</protein>
<sequence>MLLSMAKQTKSTQASKETSGTHGPVPALSQTIGVRPELGGAVDQDLVPIGTDASTGLFPNVSTTSAIQYTPTFWTGMAPARPVPTLDVNVTSAAALLVAMSEVALLPAALAEMVNAKLESTQAAHASQMLGSEDRVLIRIPSLLKPL</sequence>
<keyword evidence="3" id="KW-1185">Reference proteome</keyword>
<dbReference type="Proteomes" id="UP001305779">
    <property type="component" value="Unassembled WGS sequence"/>
</dbReference>
<accession>A0ABR0E1F6</accession>